<evidence type="ECO:0000256" key="1">
    <source>
        <dbReference type="SAM" id="MobiDB-lite"/>
    </source>
</evidence>
<dbReference type="EMBL" id="QKWP01001678">
    <property type="protein sequence ID" value="RIB07300.1"/>
    <property type="molecule type" value="Genomic_DNA"/>
</dbReference>
<dbReference type="OrthoDB" id="2404728at2759"/>
<sequence>MDLLQLPTGYSTAHPPRPELCDSCRGSLVDNNGIKEENKLTKEDLDEGDNDNIESQEETSEEVEEIDVSPRLIAEINQIEHW</sequence>
<evidence type="ECO:0000313" key="3">
    <source>
        <dbReference type="Proteomes" id="UP000266673"/>
    </source>
</evidence>
<evidence type="ECO:0000313" key="2">
    <source>
        <dbReference type="EMBL" id="RIB07300.1"/>
    </source>
</evidence>
<name>A0A397UAG7_9GLOM</name>
<organism evidence="2 3">
    <name type="scientific">Gigaspora rosea</name>
    <dbReference type="NCBI Taxonomy" id="44941"/>
    <lineage>
        <taxon>Eukaryota</taxon>
        <taxon>Fungi</taxon>
        <taxon>Fungi incertae sedis</taxon>
        <taxon>Mucoromycota</taxon>
        <taxon>Glomeromycotina</taxon>
        <taxon>Glomeromycetes</taxon>
        <taxon>Diversisporales</taxon>
        <taxon>Gigasporaceae</taxon>
        <taxon>Gigaspora</taxon>
    </lineage>
</organism>
<protein>
    <submittedName>
        <fullName evidence="2">Uncharacterized protein</fullName>
    </submittedName>
</protein>
<dbReference type="AlphaFoldDB" id="A0A397UAG7"/>
<feature type="compositionally biased region" description="Acidic residues" evidence="1">
    <location>
        <begin position="44"/>
        <end position="65"/>
    </location>
</feature>
<dbReference type="Proteomes" id="UP000266673">
    <property type="component" value="Unassembled WGS sequence"/>
</dbReference>
<comment type="caution">
    <text evidence="2">The sequence shown here is derived from an EMBL/GenBank/DDBJ whole genome shotgun (WGS) entry which is preliminary data.</text>
</comment>
<accession>A0A397UAG7</accession>
<gene>
    <name evidence="2" type="ORF">C2G38_2214831</name>
</gene>
<keyword evidence="3" id="KW-1185">Reference proteome</keyword>
<feature type="region of interest" description="Disordered" evidence="1">
    <location>
        <begin position="35"/>
        <end position="65"/>
    </location>
</feature>
<reference evidence="2 3" key="1">
    <citation type="submission" date="2018-06" db="EMBL/GenBank/DDBJ databases">
        <title>Comparative genomics reveals the genomic features of Rhizophagus irregularis, R. cerebriforme, R. diaphanum and Gigaspora rosea, and their symbiotic lifestyle signature.</title>
        <authorList>
            <person name="Morin E."/>
            <person name="San Clemente H."/>
            <person name="Chen E.C.H."/>
            <person name="De La Providencia I."/>
            <person name="Hainaut M."/>
            <person name="Kuo A."/>
            <person name="Kohler A."/>
            <person name="Murat C."/>
            <person name="Tang N."/>
            <person name="Roy S."/>
            <person name="Loubradou J."/>
            <person name="Henrissat B."/>
            <person name="Grigoriev I.V."/>
            <person name="Corradi N."/>
            <person name="Roux C."/>
            <person name="Martin F.M."/>
        </authorList>
    </citation>
    <scope>NUCLEOTIDE SEQUENCE [LARGE SCALE GENOMIC DNA]</scope>
    <source>
        <strain evidence="2 3">DAOM 194757</strain>
    </source>
</reference>
<proteinExistence type="predicted"/>